<accession>A0AAD7Z6Z1</accession>
<gene>
    <name evidence="2" type="ORF">L9F63_025823</name>
</gene>
<dbReference type="AlphaFoldDB" id="A0AAD7Z6Z1"/>
<feature type="region of interest" description="Disordered" evidence="1">
    <location>
        <begin position="283"/>
        <end position="339"/>
    </location>
</feature>
<comment type="caution">
    <text evidence="2">The sequence shown here is derived from an EMBL/GenBank/DDBJ whole genome shotgun (WGS) entry which is preliminary data.</text>
</comment>
<sequence length="395" mass="44094">AHEALSQQSQQSDGSGSSGVKTLSASFGPKWPYKRTMSAPASIIPRQDTKQEKEKVYNRQYSAPILKRKSSRFGLDGHIHSLNTGGPPDDGNLVGFLHRIIDLEEADRETMHLLVFLLMQFLSRSDQAFPSDEKSMAKTQSIVLRHLYLLLGYNQNERGFHVQPQRLRMSPVFNVFLANLPQLLDQNHLMGWVLLSTCVMLLQYCPCPHQSPSAEYQTPTYSLWFLEPHSRRCWLMAVLVILYKYQYSQQPHSSQIQSLVKIVLNTLDSQYHQCRRIPATLVMGAPPSRSRDVSQPSLGGDAEHSVGGAGSGGGGGTATDRFETPPLSPLYTGDGSSHVSVSTKAGKVQALYHQKSTGGMETHWEEVPQSEMMKTKPHLERKLPESSYSIEVDET</sequence>
<dbReference type="PANTHER" id="PTHR21696">
    <property type="entry name" value="PROTEIN UNC-79 HOMOLOG"/>
    <property type="match status" value="1"/>
</dbReference>
<reference evidence="2" key="2">
    <citation type="submission" date="2023-05" db="EMBL/GenBank/DDBJ databases">
        <authorList>
            <person name="Fouks B."/>
        </authorList>
    </citation>
    <scope>NUCLEOTIDE SEQUENCE</scope>
    <source>
        <strain evidence="2">Stay&amp;Tobe</strain>
        <tissue evidence="2">Testes</tissue>
    </source>
</reference>
<feature type="compositionally biased region" description="Low complexity" evidence="1">
    <location>
        <begin position="1"/>
        <end position="19"/>
    </location>
</feature>
<feature type="non-terminal residue" evidence="2">
    <location>
        <position position="1"/>
    </location>
</feature>
<dbReference type="EMBL" id="JASPKZ010010107">
    <property type="protein sequence ID" value="KAJ9575224.1"/>
    <property type="molecule type" value="Genomic_DNA"/>
</dbReference>
<evidence type="ECO:0000256" key="1">
    <source>
        <dbReference type="SAM" id="MobiDB-lite"/>
    </source>
</evidence>
<dbReference type="InterPro" id="IPR024855">
    <property type="entry name" value="UNC79"/>
</dbReference>
<keyword evidence="3" id="KW-1185">Reference proteome</keyword>
<feature type="non-terminal residue" evidence="2">
    <location>
        <position position="395"/>
    </location>
</feature>
<dbReference type="PANTHER" id="PTHR21696:SF2">
    <property type="entry name" value="PROTEIN UNC-79 HOMOLOG"/>
    <property type="match status" value="1"/>
</dbReference>
<evidence type="ECO:0000313" key="3">
    <source>
        <dbReference type="Proteomes" id="UP001233999"/>
    </source>
</evidence>
<feature type="compositionally biased region" description="Gly residues" evidence="1">
    <location>
        <begin position="307"/>
        <end position="317"/>
    </location>
</feature>
<reference evidence="2" key="1">
    <citation type="journal article" date="2023" name="IScience">
        <title>Live-bearing cockroach genome reveals convergent evolutionary mechanisms linked to viviparity in insects and beyond.</title>
        <authorList>
            <person name="Fouks B."/>
            <person name="Harrison M.C."/>
            <person name="Mikhailova A.A."/>
            <person name="Marchal E."/>
            <person name="English S."/>
            <person name="Carruthers M."/>
            <person name="Jennings E.C."/>
            <person name="Chiamaka E.L."/>
            <person name="Frigard R.A."/>
            <person name="Pippel M."/>
            <person name="Attardo G.M."/>
            <person name="Benoit J.B."/>
            <person name="Bornberg-Bauer E."/>
            <person name="Tobe S.S."/>
        </authorList>
    </citation>
    <scope>NUCLEOTIDE SEQUENCE</scope>
    <source>
        <strain evidence="2">Stay&amp;Tobe</strain>
    </source>
</reference>
<feature type="region of interest" description="Disordered" evidence="1">
    <location>
        <begin position="369"/>
        <end position="395"/>
    </location>
</feature>
<feature type="region of interest" description="Disordered" evidence="1">
    <location>
        <begin position="1"/>
        <end position="52"/>
    </location>
</feature>
<protein>
    <submittedName>
        <fullName evidence="2">Uncharacterized protein</fullName>
    </submittedName>
</protein>
<proteinExistence type="predicted"/>
<dbReference type="Proteomes" id="UP001233999">
    <property type="component" value="Unassembled WGS sequence"/>
</dbReference>
<evidence type="ECO:0000313" key="2">
    <source>
        <dbReference type="EMBL" id="KAJ9575224.1"/>
    </source>
</evidence>
<name>A0AAD7Z6Z1_DIPPU</name>
<feature type="compositionally biased region" description="Basic and acidic residues" evidence="1">
    <location>
        <begin position="373"/>
        <end position="384"/>
    </location>
</feature>
<organism evidence="2 3">
    <name type="scientific">Diploptera punctata</name>
    <name type="common">Pacific beetle cockroach</name>
    <dbReference type="NCBI Taxonomy" id="6984"/>
    <lineage>
        <taxon>Eukaryota</taxon>
        <taxon>Metazoa</taxon>
        <taxon>Ecdysozoa</taxon>
        <taxon>Arthropoda</taxon>
        <taxon>Hexapoda</taxon>
        <taxon>Insecta</taxon>
        <taxon>Pterygota</taxon>
        <taxon>Neoptera</taxon>
        <taxon>Polyneoptera</taxon>
        <taxon>Dictyoptera</taxon>
        <taxon>Blattodea</taxon>
        <taxon>Blaberoidea</taxon>
        <taxon>Blaberidae</taxon>
        <taxon>Diplopterinae</taxon>
        <taxon>Diploptera</taxon>
    </lineage>
</organism>